<comment type="caution">
    <text evidence="3">The sequence shown here is derived from an EMBL/GenBank/DDBJ whole genome shotgun (WGS) entry which is preliminary data.</text>
</comment>
<accession>A0ABV9CUN8</accession>
<feature type="region of interest" description="Disordered" evidence="1">
    <location>
        <begin position="1"/>
        <end position="35"/>
    </location>
</feature>
<keyword evidence="2" id="KW-0472">Membrane</keyword>
<keyword evidence="4" id="KW-1185">Reference proteome</keyword>
<feature type="transmembrane region" description="Helical" evidence="2">
    <location>
        <begin position="41"/>
        <end position="62"/>
    </location>
</feature>
<dbReference type="Proteomes" id="UP001596004">
    <property type="component" value="Unassembled WGS sequence"/>
</dbReference>
<evidence type="ECO:0000256" key="1">
    <source>
        <dbReference type="SAM" id="MobiDB-lite"/>
    </source>
</evidence>
<sequence>MSSPVSLRSDPAEPAAPGAGTRRGPASPVAPGRGTGRLRRFGVRLLSLAVLLVLWQLVAAAMRNPSFIPPPRAVRDRRRTCAG</sequence>
<dbReference type="EMBL" id="JBHSFP010000048">
    <property type="protein sequence ID" value="MFC4536530.1"/>
    <property type="molecule type" value="Genomic_DNA"/>
</dbReference>
<keyword evidence="2" id="KW-0812">Transmembrane</keyword>
<dbReference type="RefSeq" id="WP_380851147.1">
    <property type="nucleotide sequence ID" value="NZ_JBHSFP010000048.1"/>
</dbReference>
<gene>
    <name evidence="3" type="ORF">ACFO60_37660</name>
</gene>
<evidence type="ECO:0000313" key="4">
    <source>
        <dbReference type="Proteomes" id="UP001596004"/>
    </source>
</evidence>
<reference evidence="4" key="1">
    <citation type="journal article" date="2019" name="Int. J. Syst. Evol. Microbiol.">
        <title>The Global Catalogue of Microorganisms (GCM) 10K type strain sequencing project: providing services to taxonomists for standard genome sequencing and annotation.</title>
        <authorList>
            <consortium name="The Broad Institute Genomics Platform"/>
            <consortium name="The Broad Institute Genome Sequencing Center for Infectious Disease"/>
            <person name="Wu L."/>
            <person name="Ma J."/>
        </authorList>
    </citation>
    <scope>NUCLEOTIDE SEQUENCE [LARGE SCALE GENOMIC DNA]</scope>
    <source>
        <strain evidence="4">CGMCC 4.7132</strain>
    </source>
</reference>
<keyword evidence="2" id="KW-1133">Transmembrane helix</keyword>
<feature type="compositionally biased region" description="Low complexity" evidence="1">
    <location>
        <begin position="12"/>
        <end position="27"/>
    </location>
</feature>
<evidence type="ECO:0000313" key="3">
    <source>
        <dbReference type="EMBL" id="MFC4536530.1"/>
    </source>
</evidence>
<proteinExistence type="predicted"/>
<organism evidence="3 4">
    <name type="scientific">Sphaerisporangium dianthi</name>
    <dbReference type="NCBI Taxonomy" id="1436120"/>
    <lineage>
        <taxon>Bacteria</taxon>
        <taxon>Bacillati</taxon>
        <taxon>Actinomycetota</taxon>
        <taxon>Actinomycetes</taxon>
        <taxon>Streptosporangiales</taxon>
        <taxon>Streptosporangiaceae</taxon>
        <taxon>Sphaerisporangium</taxon>
    </lineage>
</organism>
<evidence type="ECO:0000256" key="2">
    <source>
        <dbReference type="SAM" id="Phobius"/>
    </source>
</evidence>
<name>A0ABV9CUN8_9ACTN</name>
<protein>
    <recommendedName>
        <fullName evidence="5">ABC transporter permease</fullName>
    </recommendedName>
</protein>
<evidence type="ECO:0008006" key="5">
    <source>
        <dbReference type="Google" id="ProtNLM"/>
    </source>
</evidence>